<feature type="transmembrane region" description="Helical" evidence="5">
    <location>
        <begin position="138"/>
        <end position="160"/>
    </location>
</feature>
<protein>
    <submittedName>
        <fullName evidence="7">Related to NCE102 protein</fullName>
    </submittedName>
</protein>
<dbReference type="Pfam" id="PF01284">
    <property type="entry name" value="MARVEL"/>
    <property type="match status" value="1"/>
</dbReference>
<dbReference type="InterPro" id="IPR052649">
    <property type="entry name" value="NCE102-like"/>
</dbReference>
<comment type="caution">
    <text evidence="7">The sequence shown here is derived from an EMBL/GenBank/DDBJ whole genome shotgun (WGS) entry which is preliminary data.</text>
</comment>
<feature type="transmembrane region" description="Helical" evidence="5">
    <location>
        <begin position="50"/>
        <end position="67"/>
    </location>
</feature>
<sequence length="182" mass="19500">MLSFNMELGLLKTALRGLQLLWCLILIALIGNVIALSRNPSGSSTAAVNFTMFVIVASTLAAVYGLLARFFPSVENPKVALPADVFASLLTFLGGVVLSAKLGVVNCGDLERLKGDKGLPGSWIGWGSADDEKRCREIQAGAAFMWFLFFCFVGSAVFTWRDSRRGFSSIASSLPPMSQLGV</sequence>
<dbReference type="PANTHER" id="PTHR28165">
    <property type="entry name" value="NON-CLASSICAL EXPORT PROTEIN 2-RELATED"/>
    <property type="match status" value="1"/>
</dbReference>
<evidence type="ECO:0000256" key="2">
    <source>
        <dbReference type="ARBA" id="ARBA00022692"/>
    </source>
</evidence>
<dbReference type="AlphaFoldDB" id="A0AAE8N5M4"/>
<evidence type="ECO:0000256" key="5">
    <source>
        <dbReference type="SAM" id="Phobius"/>
    </source>
</evidence>
<dbReference type="EMBL" id="ONZQ02000016">
    <property type="protein sequence ID" value="SPO06696.1"/>
    <property type="molecule type" value="Genomic_DNA"/>
</dbReference>
<keyword evidence="2 5" id="KW-0812">Transmembrane</keyword>
<evidence type="ECO:0000256" key="1">
    <source>
        <dbReference type="ARBA" id="ARBA00004141"/>
    </source>
</evidence>
<dbReference type="Proteomes" id="UP001187682">
    <property type="component" value="Unassembled WGS sequence"/>
</dbReference>
<evidence type="ECO:0000313" key="8">
    <source>
        <dbReference type="Proteomes" id="UP001187682"/>
    </source>
</evidence>
<evidence type="ECO:0000256" key="4">
    <source>
        <dbReference type="ARBA" id="ARBA00023136"/>
    </source>
</evidence>
<keyword evidence="8" id="KW-1185">Reference proteome</keyword>
<proteinExistence type="predicted"/>
<dbReference type="InterPro" id="IPR008253">
    <property type="entry name" value="Marvel"/>
</dbReference>
<dbReference type="GO" id="GO:0032126">
    <property type="term" value="C:eisosome"/>
    <property type="evidence" value="ECO:0007669"/>
    <property type="project" value="TreeGrafter"/>
</dbReference>
<comment type="subcellular location">
    <subcellularLocation>
        <location evidence="1">Membrane</location>
        <topology evidence="1">Multi-pass membrane protein</topology>
    </subcellularLocation>
</comment>
<feature type="transmembrane region" description="Helical" evidence="5">
    <location>
        <begin position="20"/>
        <end position="38"/>
    </location>
</feature>
<reference evidence="7" key="1">
    <citation type="submission" date="2018-03" db="EMBL/GenBank/DDBJ databases">
        <authorList>
            <person name="Guldener U."/>
        </authorList>
    </citation>
    <scope>NUCLEOTIDE SEQUENCE</scope>
</reference>
<evidence type="ECO:0000256" key="3">
    <source>
        <dbReference type="ARBA" id="ARBA00022989"/>
    </source>
</evidence>
<dbReference type="GO" id="GO:0070941">
    <property type="term" value="P:eisosome assembly"/>
    <property type="evidence" value="ECO:0007669"/>
    <property type="project" value="TreeGrafter"/>
</dbReference>
<feature type="domain" description="MARVEL" evidence="6">
    <location>
        <begin position="11"/>
        <end position="158"/>
    </location>
</feature>
<evidence type="ECO:0000259" key="6">
    <source>
        <dbReference type="Pfam" id="PF01284"/>
    </source>
</evidence>
<feature type="transmembrane region" description="Helical" evidence="5">
    <location>
        <begin position="79"/>
        <end position="100"/>
    </location>
</feature>
<gene>
    <name evidence="7" type="ORF">DNG_09389</name>
</gene>
<name>A0AAE8N5M4_9PEZI</name>
<accession>A0AAE8N5M4</accession>
<evidence type="ECO:0000313" key="7">
    <source>
        <dbReference type="EMBL" id="SPO06696.1"/>
    </source>
</evidence>
<keyword evidence="4 5" id="KW-0472">Membrane</keyword>
<keyword evidence="3 5" id="KW-1133">Transmembrane helix</keyword>
<dbReference type="GO" id="GO:0005886">
    <property type="term" value="C:plasma membrane"/>
    <property type="evidence" value="ECO:0007669"/>
    <property type="project" value="TreeGrafter"/>
</dbReference>
<dbReference type="GO" id="GO:0072659">
    <property type="term" value="P:protein localization to plasma membrane"/>
    <property type="evidence" value="ECO:0007669"/>
    <property type="project" value="TreeGrafter"/>
</dbReference>
<dbReference type="PANTHER" id="PTHR28165:SF1">
    <property type="entry name" value="NON-CLASSICAL EXPORT PROTEIN 2-RELATED"/>
    <property type="match status" value="1"/>
</dbReference>
<organism evidence="7 8">
    <name type="scientific">Cephalotrichum gorgonifer</name>
    <dbReference type="NCBI Taxonomy" id="2041049"/>
    <lineage>
        <taxon>Eukaryota</taxon>
        <taxon>Fungi</taxon>
        <taxon>Dikarya</taxon>
        <taxon>Ascomycota</taxon>
        <taxon>Pezizomycotina</taxon>
        <taxon>Sordariomycetes</taxon>
        <taxon>Hypocreomycetidae</taxon>
        <taxon>Microascales</taxon>
        <taxon>Microascaceae</taxon>
        <taxon>Cephalotrichum</taxon>
    </lineage>
</organism>